<evidence type="ECO:0000256" key="3">
    <source>
        <dbReference type="ARBA" id="ARBA00022605"/>
    </source>
</evidence>
<dbReference type="Gene3D" id="3.20.20.70">
    <property type="entry name" value="Aldolase class I"/>
    <property type="match status" value="1"/>
</dbReference>
<accession>A0A1F6GEG6</accession>
<comment type="caution">
    <text evidence="10">The sequence shown here is derived from an EMBL/GenBank/DDBJ whole genome shotgun (WGS) entry which is preliminary data.</text>
</comment>
<dbReference type="InterPro" id="IPR002028">
    <property type="entry name" value="Trp_synthase_suA"/>
</dbReference>
<reference evidence="10 11" key="1">
    <citation type="journal article" date="2016" name="Nat. Commun.">
        <title>Thousands of microbial genomes shed light on interconnected biogeochemical processes in an aquifer system.</title>
        <authorList>
            <person name="Anantharaman K."/>
            <person name="Brown C.T."/>
            <person name="Hug L.A."/>
            <person name="Sharon I."/>
            <person name="Castelle C.J."/>
            <person name="Probst A.J."/>
            <person name="Thomas B.C."/>
            <person name="Singh A."/>
            <person name="Wilkins M.J."/>
            <person name="Karaoz U."/>
            <person name="Brodie E.L."/>
            <person name="Williams K.H."/>
            <person name="Hubbard S.S."/>
            <person name="Banfield J.F."/>
        </authorList>
    </citation>
    <scope>NUCLEOTIDE SEQUENCE [LARGE SCALE GENOMIC DNA]</scope>
</reference>
<name>A0A1F6GEG6_9PROT</name>
<dbReference type="EMBL" id="MFNE01000012">
    <property type="protein sequence ID" value="OGG96500.1"/>
    <property type="molecule type" value="Genomic_DNA"/>
</dbReference>
<dbReference type="STRING" id="1817772.A2527_01955"/>
<keyword evidence="3 8" id="KW-0028">Amino-acid biosynthesis</keyword>
<dbReference type="Pfam" id="PF00290">
    <property type="entry name" value="Trp_syntA"/>
    <property type="match status" value="1"/>
</dbReference>
<dbReference type="CDD" id="cd04724">
    <property type="entry name" value="Tryptophan_synthase_alpha"/>
    <property type="match status" value="1"/>
</dbReference>
<dbReference type="HAMAP" id="MF_00131">
    <property type="entry name" value="Trp_synth_alpha"/>
    <property type="match status" value="1"/>
</dbReference>
<dbReference type="InterPro" id="IPR011060">
    <property type="entry name" value="RibuloseP-bd_barrel"/>
</dbReference>
<dbReference type="GO" id="GO:0004834">
    <property type="term" value="F:tryptophan synthase activity"/>
    <property type="evidence" value="ECO:0007669"/>
    <property type="project" value="UniProtKB-UniRule"/>
</dbReference>
<keyword evidence="6 8" id="KW-0456">Lyase</keyword>
<evidence type="ECO:0000256" key="8">
    <source>
        <dbReference type="HAMAP-Rule" id="MF_00131"/>
    </source>
</evidence>
<proteinExistence type="inferred from homology"/>
<feature type="active site" description="Proton acceptor" evidence="8">
    <location>
        <position position="47"/>
    </location>
</feature>
<dbReference type="AlphaFoldDB" id="A0A1F6GEG6"/>
<evidence type="ECO:0000256" key="4">
    <source>
        <dbReference type="ARBA" id="ARBA00022822"/>
    </source>
</evidence>
<evidence type="ECO:0000256" key="9">
    <source>
        <dbReference type="RuleBase" id="RU003662"/>
    </source>
</evidence>
<evidence type="ECO:0000256" key="5">
    <source>
        <dbReference type="ARBA" id="ARBA00023141"/>
    </source>
</evidence>
<dbReference type="InterPro" id="IPR013785">
    <property type="entry name" value="Aldolase_TIM"/>
</dbReference>
<dbReference type="GO" id="GO:0005829">
    <property type="term" value="C:cytosol"/>
    <property type="evidence" value="ECO:0007669"/>
    <property type="project" value="TreeGrafter"/>
</dbReference>
<evidence type="ECO:0000256" key="7">
    <source>
        <dbReference type="ARBA" id="ARBA00049047"/>
    </source>
</evidence>
<comment type="pathway">
    <text evidence="1 8">Amino-acid biosynthesis; L-tryptophan biosynthesis; L-tryptophan from chorismate: step 5/5.</text>
</comment>
<feature type="active site" description="Proton acceptor" evidence="8">
    <location>
        <position position="58"/>
    </location>
</feature>
<organism evidence="10 11">
    <name type="scientific">Candidatus Lambdaproteobacteria bacterium RIFOXYD2_FULL_50_16</name>
    <dbReference type="NCBI Taxonomy" id="1817772"/>
    <lineage>
        <taxon>Bacteria</taxon>
        <taxon>Pseudomonadati</taxon>
        <taxon>Pseudomonadota</taxon>
        <taxon>Candidatus Lambdaproteobacteria</taxon>
    </lineage>
</organism>
<comment type="similarity">
    <text evidence="8 9">Belongs to the TrpA family.</text>
</comment>
<dbReference type="NCBIfam" id="TIGR00262">
    <property type="entry name" value="trpA"/>
    <property type="match status" value="1"/>
</dbReference>
<evidence type="ECO:0000313" key="10">
    <source>
        <dbReference type="EMBL" id="OGG96500.1"/>
    </source>
</evidence>
<dbReference type="EC" id="4.2.1.20" evidence="8"/>
<sequence>MLQANLEAAKQKAPILLMTHLVLGYPSFEENRAAIAAMDQAGVELVELQIPFSEPSADGPVIALANAQSLKGGTKVDQCLAFAKEVAHAFPRINFLFMTYLNLCYARGLAEMADQAKAAGIKGFILPDLPFEEAEQWIKLCKKRDLANVLIMTPTSSLERLSLIGRESTGLVYSVGRRGVTGLNTDFGPEIGAQIARYREATKLPLALGFGVKSKEDVSFLTGKVDIAVIGSKLIELGSAQKIESFLKTVR</sequence>
<protein>
    <recommendedName>
        <fullName evidence="8">Tryptophan synthase alpha chain</fullName>
        <ecNumber evidence="8">4.2.1.20</ecNumber>
    </recommendedName>
</protein>
<gene>
    <name evidence="8" type="primary">trpA</name>
    <name evidence="10" type="ORF">A2527_01955</name>
</gene>
<dbReference type="Proteomes" id="UP000178449">
    <property type="component" value="Unassembled WGS sequence"/>
</dbReference>
<evidence type="ECO:0000256" key="2">
    <source>
        <dbReference type="ARBA" id="ARBA00011270"/>
    </source>
</evidence>
<evidence type="ECO:0000256" key="6">
    <source>
        <dbReference type="ARBA" id="ARBA00023239"/>
    </source>
</evidence>
<dbReference type="SUPFAM" id="SSF51366">
    <property type="entry name" value="Ribulose-phoshate binding barrel"/>
    <property type="match status" value="1"/>
</dbReference>
<comment type="function">
    <text evidence="8">The alpha subunit is responsible for the aldol cleavage of indoleglycerol phosphate to indole and glyceraldehyde 3-phosphate.</text>
</comment>
<evidence type="ECO:0000313" key="11">
    <source>
        <dbReference type="Proteomes" id="UP000178449"/>
    </source>
</evidence>
<keyword evidence="5 8" id="KW-0057">Aromatic amino acid biosynthesis</keyword>
<dbReference type="PANTHER" id="PTHR43406">
    <property type="entry name" value="TRYPTOPHAN SYNTHASE, ALPHA CHAIN"/>
    <property type="match status" value="1"/>
</dbReference>
<comment type="catalytic activity">
    <reaction evidence="7 8">
        <text>(1S,2R)-1-C-(indol-3-yl)glycerol 3-phosphate + L-serine = D-glyceraldehyde 3-phosphate + L-tryptophan + H2O</text>
        <dbReference type="Rhea" id="RHEA:10532"/>
        <dbReference type="ChEBI" id="CHEBI:15377"/>
        <dbReference type="ChEBI" id="CHEBI:33384"/>
        <dbReference type="ChEBI" id="CHEBI:57912"/>
        <dbReference type="ChEBI" id="CHEBI:58866"/>
        <dbReference type="ChEBI" id="CHEBI:59776"/>
        <dbReference type="EC" id="4.2.1.20"/>
    </reaction>
</comment>
<dbReference type="PANTHER" id="PTHR43406:SF1">
    <property type="entry name" value="TRYPTOPHAN SYNTHASE ALPHA CHAIN, CHLOROPLASTIC"/>
    <property type="match status" value="1"/>
</dbReference>
<dbReference type="UniPathway" id="UPA00035">
    <property type="reaction ID" value="UER00044"/>
</dbReference>
<evidence type="ECO:0000256" key="1">
    <source>
        <dbReference type="ARBA" id="ARBA00004733"/>
    </source>
</evidence>
<keyword evidence="4 8" id="KW-0822">Tryptophan biosynthesis</keyword>
<comment type="subunit">
    <text evidence="2 8">Tetramer of two alpha and two beta chains.</text>
</comment>